<keyword evidence="1" id="KW-0328">Glycosyltransferase</keyword>
<dbReference type="Proteomes" id="UP000636949">
    <property type="component" value="Unassembled WGS sequence"/>
</dbReference>
<evidence type="ECO:0000256" key="2">
    <source>
        <dbReference type="ARBA" id="ARBA00022679"/>
    </source>
</evidence>
<reference evidence="3" key="1">
    <citation type="journal article" date="2014" name="Int. J. Syst. Evol. Microbiol.">
        <title>Complete genome sequence of Corynebacterium casei LMG S-19264T (=DSM 44701T), isolated from a smear-ripened cheese.</title>
        <authorList>
            <consortium name="US DOE Joint Genome Institute (JGI-PGF)"/>
            <person name="Walter F."/>
            <person name="Albersmeier A."/>
            <person name="Kalinowski J."/>
            <person name="Ruckert C."/>
        </authorList>
    </citation>
    <scope>NUCLEOTIDE SEQUENCE</scope>
    <source>
        <strain evidence="3">CGMCC 1.15758</strain>
    </source>
</reference>
<sequence>MSNLYTEIAIKLMKAEKLRIAIIRRNGFGDLVVAIPLINYLFHTYPDCEITLFTDERNSALVKYIPHIHNHVTFMKGNRYKAYVVAAFKYRGKYDWVIAADWGPMKGVSFFMKLLNAKKNSAYVNLKKYVKAFSDAKFLLDPRVDQHAGLTILQLLQGNKLEIPESYLPKFSPVSQVCPAELTDIEKKLHFNDQNLQRLMVSVSNNRESSLLKSDKMADILNYLYDNGYQFNLVISCEQKDQGEAIELKEKLAFEANIVSTTSFDSFVCLVSQMDVFLIGDGGIMHLAGGFSKKQLCLFGGINATQWHPLGGEALVLYDPVDVNLLSSKIIIDKMKILLTSKCK</sequence>
<protein>
    <recommendedName>
        <fullName evidence="5">ADP-heptose:LPS heptosyltransferase</fullName>
    </recommendedName>
</protein>
<dbReference type="PANTHER" id="PTHR30160:SF7">
    <property type="entry name" value="ADP-HEPTOSE--LPS HEPTOSYLTRANSFERASE 2"/>
    <property type="match status" value="1"/>
</dbReference>
<proteinExistence type="predicted"/>
<evidence type="ECO:0000313" key="3">
    <source>
        <dbReference type="EMBL" id="GGG00793.1"/>
    </source>
</evidence>
<dbReference type="SUPFAM" id="SSF53756">
    <property type="entry name" value="UDP-Glycosyltransferase/glycogen phosphorylase"/>
    <property type="match status" value="1"/>
</dbReference>
<dbReference type="PANTHER" id="PTHR30160">
    <property type="entry name" value="TETRAACYLDISACCHARIDE 4'-KINASE-RELATED"/>
    <property type="match status" value="1"/>
</dbReference>
<reference evidence="3" key="2">
    <citation type="submission" date="2020-09" db="EMBL/GenBank/DDBJ databases">
        <authorList>
            <person name="Sun Q."/>
            <person name="Zhou Y."/>
        </authorList>
    </citation>
    <scope>NUCLEOTIDE SEQUENCE</scope>
    <source>
        <strain evidence="3">CGMCC 1.15758</strain>
    </source>
</reference>
<dbReference type="Gene3D" id="3.40.50.2000">
    <property type="entry name" value="Glycogen Phosphorylase B"/>
    <property type="match status" value="2"/>
</dbReference>
<dbReference type="InterPro" id="IPR002201">
    <property type="entry name" value="Glyco_trans_9"/>
</dbReference>
<keyword evidence="2" id="KW-0808">Transferase</keyword>
<accession>A0A8J2Z505</accession>
<evidence type="ECO:0000313" key="4">
    <source>
        <dbReference type="Proteomes" id="UP000636949"/>
    </source>
</evidence>
<organism evidence="3 4">
    <name type="scientific">Cysteiniphilum litorale</name>
    <dbReference type="NCBI Taxonomy" id="2056700"/>
    <lineage>
        <taxon>Bacteria</taxon>
        <taxon>Pseudomonadati</taxon>
        <taxon>Pseudomonadota</taxon>
        <taxon>Gammaproteobacteria</taxon>
        <taxon>Thiotrichales</taxon>
        <taxon>Fastidiosibacteraceae</taxon>
        <taxon>Cysteiniphilum</taxon>
    </lineage>
</organism>
<name>A0A8J2Z505_9GAMM</name>
<gene>
    <name evidence="3" type="ORF">GCM10010995_17740</name>
</gene>
<keyword evidence="4" id="KW-1185">Reference proteome</keyword>
<evidence type="ECO:0000256" key="1">
    <source>
        <dbReference type="ARBA" id="ARBA00022676"/>
    </source>
</evidence>
<dbReference type="GO" id="GO:0009244">
    <property type="term" value="P:lipopolysaccharide core region biosynthetic process"/>
    <property type="evidence" value="ECO:0007669"/>
    <property type="project" value="TreeGrafter"/>
</dbReference>
<dbReference type="GO" id="GO:0005829">
    <property type="term" value="C:cytosol"/>
    <property type="evidence" value="ECO:0007669"/>
    <property type="project" value="TreeGrafter"/>
</dbReference>
<dbReference type="AlphaFoldDB" id="A0A8J2Z505"/>
<dbReference type="EMBL" id="BMJS01000020">
    <property type="protein sequence ID" value="GGG00793.1"/>
    <property type="molecule type" value="Genomic_DNA"/>
</dbReference>
<comment type="caution">
    <text evidence="3">The sequence shown here is derived from an EMBL/GenBank/DDBJ whole genome shotgun (WGS) entry which is preliminary data.</text>
</comment>
<evidence type="ECO:0008006" key="5">
    <source>
        <dbReference type="Google" id="ProtNLM"/>
    </source>
</evidence>
<dbReference type="Pfam" id="PF01075">
    <property type="entry name" value="Glyco_transf_9"/>
    <property type="match status" value="1"/>
</dbReference>
<dbReference type="GO" id="GO:0008713">
    <property type="term" value="F:ADP-heptose-lipopolysaccharide heptosyltransferase activity"/>
    <property type="evidence" value="ECO:0007669"/>
    <property type="project" value="TreeGrafter"/>
</dbReference>
<dbReference type="InterPro" id="IPR051199">
    <property type="entry name" value="LPS_LOS_Heptosyltrfase"/>
</dbReference>